<gene>
    <name evidence="12" type="ORF">SU32_08830</name>
</gene>
<name>A0A0M9GMI5_9HYPH</name>
<feature type="transmembrane region" description="Helical" evidence="9">
    <location>
        <begin position="360"/>
        <end position="384"/>
    </location>
</feature>
<evidence type="ECO:0000256" key="4">
    <source>
        <dbReference type="ARBA" id="ARBA00022519"/>
    </source>
</evidence>
<feature type="domain" description="Tripartite ATP-independent periplasmic transporters DctQ component" evidence="10">
    <location>
        <begin position="37"/>
        <end position="154"/>
    </location>
</feature>
<evidence type="ECO:0000256" key="2">
    <source>
        <dbReference type="ARBA" id="ARBA00022448"/>
    </source>
</evidence>
<keyword evidence="5 9" id="KW-0812">Transmembrane</keyword>
<dbReference type="InterPro" id="IPR010656">
    <property type="entry name" value="DctM"/>
</dbReference>
<feature type="transmembrane region" description="Helical" evidence="9">
    <location>
        <begin position="214"/>
        <end position="234"/>
    </location>
</feature>
<dbReference type="OrthoDB" id="7374726at2"/>
<feature type="transmembrane region" description="Helical" evidence="9">
    <location>
        <begin position="60"/>
        <end position="78"/>
    </location>
</feature>
<evidence type="ECO:0000313" key="12">
    <source>
        <dbReference type="EMBL" id="KPB01347.1"/>
    </source>
</evidence>
<reference evidence="12 13" key="1">
    <citation type="submission" date="2015-01" db="EMBL/GenBank/DDBJ databases">
        <title>Ahrensia donghaiensis sp. nov., a novel dimethylsulphoniopropionate-cleavage bacterium isolated from seawater and emended descriptions of the genus Ahrensia and Ahrensia kielensis.</title>
        <authorList>
            <person name="Liu J."/>
        </authorList>
    </citation>
    <scope>NUCLEOTIDE SEQUENCE [LARGE SCALE GENOMIC DNA]</scope>
    <source>
        <strain evidence="12 13">LZD062</strain>
    </source>
</reference>
<dbReference type="Pfam" id="PF06808">
    <property type="entry name" value="DctM"/>
    <property type="match status" value="1"/>
</dbReference>
<dbReference type="STRING" id="1514904.SU32_08830"/>
<dbReference type="Pfam" id="PF04290">
    <property type="entry name" value="DctQ"/>
    <property type="match status" value="1"/>
</dbReference>
<dbReference type="InterPro" id="IPR055348">
    <property type="entry name" value="DctQ"/>
</dbReference>
<feature type="transmembrane region" description="Helical" evidence="9">
    <location>
        <begin position="137"/>
        <end position="156"/>
    </location>
</feature>
<dbReference type="EMBL" id="JXMU01000011">
    <property type="protein sequence ID" value="KPB01347.1"/>
    <property type="molecule type" value="Genomic_DNA"/>
</dbReference>
<keyword evidence="4 8" id="KW-0997">Cell inner membrane</keyword>
<evidence type="ECO:0000259" key="10">
    <source>
        <dbReference type="Pfam" id="PF04290"/>
    </source>
</evidence>
<dbReference type="AlphaFoldDB" id="A0A0M9GMI5"/>
<organism evidence="12 13">
    <name type="scientific">Ahrensia marina</name>
    <dbReference type="NCBI Taxonomy" id="1514904"/>
    <lineage>
        <taxon>Bacteria</taxon>
        <taxon>Pseudomonadati</taxon>
        <taxon>Pseudomonadota</taxon>
        <taxon>Alphaproteobacteria</taxon>
        <taxon>Hyphomicrobiales</taxon>
        <taxon>Ahrensiaceae</taxon>
        <taxon>Ahrensia</taxon>
    </lineage>
</organism>
<comment type="caution">
    <text evidence="12">The sequence shown here is derived from an EMBL/GenBank/DDBJ whole genome shotgun (WGS) entry which is preliminary data.</text>
</comment>
<feature type="transmembrane region" description="Helical" evidence="9">
    <location>
        <begin position="162"/>
        <end position="181"/>
    </location>
</feature>
<sequence>MTETFSAPVKQSIASIGLTWLDRILEALSVMAILLATCIAILQVFCRYVLNASLPWPEELAQFLFIWSIFLGMAVLVHRDRHIAISLFVKMLPQKIQAIQAVLLRIFIATACYMMVVHGIDFAQRSMQVTPALQIPLKYMFMAVPIGSLMGLVFLSRPIKDSSWWSGLATLLAGIGFYYVLRHTGSNVWGSLSISSILMIVGLALIFLEIPIMFALVLGSFAAMSTQPASMLVIITQNMSGSLNSFTLLAIPFFIMAAAVMNAGGITVRIVDLASHMVGHFKGGLAQANVATNVMLAGVSGSSTADASATAKLLVPQMEKHGYDRPFSCALTAAASTLANMIPPGLGLIIYAALASVSVGAIFVGTIVPGLMVALALSIVVYIVSTIKGYGGEQIRSTGAERWRAFGLAVPALLLPVLIVGGVRFGIFTATEAGAMAFLFALFCGAFIYRALSAANLIGALREAAEDTVAVAVIIAAASPFAWILTFEQAPQKIAAWLGTLSSDPILLLLLINLFLLFVGLFIEMIAALVILVPILVPVVIAAGVDPLHFGVVMVINLVIGALTPPLGVLVFTTARVGRTDSTAVFKAILPFVAAQLVILVLITLVPQFTMLPIKWFGP</sequence>
<keyword evidence="6 9" id="KW-1133">Transmembrane helix</keyword>
<feature type="transmembrane region" description="Helical" evidence="9">
    <location>
        <begin position="188"/>
        <end position="208"/>
    </location>
</feature>
<feature type="transmembrane region" description="Helical" evidence="9">
    <location>
        <begin position="584"/>
        <end position="606"/>
    </location>
</feature>
<keyword evidence="2 8" id="KW-0813">Transport</keyword>
<feature type="transmembrane region" description="Helical" evidence="9">
    <location>
        <begin position="551"/>
        <end position="572"/>
    </location>
</feature>
<evidence type="ECO:0000313" key="13">
    <source>
        <dbReference type="Proteomes" id="UP000038011"/>
    </source>
</evidence>
<feature type="transmembrane region" description="Helical" evidence="9">
    <location>
        <begin position="505"/>
        <end position="523"/>
    </location>
</feature>
<feature type="transmembrane region" description="Helical" evidence="9">
    <location>
        <begin position="327"/>
        <end position="354"/>
    </location>
</feature>
<dbReference type="Proteomes" id="UP000038011">
    <property type="component" value="Unassembled WGS sequence"/>
</dbReference>
<comment type="subcellular location">
    <subcellularLocation>
        <location evidence="1 8">Cell inner membrane</location>
        <topology evidence="1 8">Multi-pass membrane protein</topology>
    </subcellularLocation>
</comment>
<feature type="transmembrane region" description="Helical" evidence="9">
    <location>
        <begin position="27"/>
        <end position="48"/>
    </location>
</feature>
<feature type="transmembrane region" description="Helical" evidence="9">
    <location>
        <begin position="433"/>
        <end position="452"/>
    </location>
</feature>
<dbReference type="PANTHER" id="PTHR33362">
    <property type="entry name" value="SIALIC ACID TRAP TRANSPORTER PERMEASE PROTEIN SIAT-RELATED"/>
    <property type="match status" value="1"/>
</dbReference>
<evidence type="ECO:0000256" key="1">
    <source>
        <dbReference type="ARBA" id="ARBA00004429"/>
    </source>
</evidence>
<evidence type="ECO:0000256" key="6">
    <source>
        <dbReference type="ARBA" id="ARBA00022989"/>
    </source>
</evidence>
<keyword evidence="13" id="KW-1185">Reference proteome</keyword>
<dbReference type="InterPro" id="IPR004681">
    <property type="entry name" value="TRAP_DctM"/>
</dbReference>
<accession>A0A0M9GMI5</accession>
<protein>
    <submittedName>
        <fullName evidence="12">TRAP dicarboxylate transporter subunit DctM</fullName>
    </submittedName>
</protein>
<dbReference type="PATRIC" id="fig|1514904.3.peg.586"/>
<evidence type="ECO:0000259" key="11">
    <source>
        <dbReference type="Pfam" id="PF06808"/>
    </source>
</evidence>
<comment type="function">
    <text evidence="8">Part of the tripartite ATP-independent periplasmic (TRAP) transport system.</text>
</comment>
<keyword evidence="7 9" id="KW-0472">Membrane</keyword>
<feature type="transmembrane region" description="Helical" evidence="9">
    <location>
        <begin position="464"/>
        <end position="485"/>
    </location>
</feature>
<feature type="domain" description="TRAP C4-dicarboxylate transport system permease DctM subunit" evidence="11">
    <location>
        <begin position="203"/>
        <end position="609"/>
    </location>
</feature>
<evidence type="ECO:0000256" key="7">
    <source>
        <dbReference type="ARBA" id="ARBA00023136"/>
    </source>
</evidence>
<feature type="transmembrane region" description="Helical" evidence="9">
    <location>
        <begin position="405"/>
        <end position="427"/>
    </location>
</feature>
<proteinExistence type="predicted"/>
<dbReference type="GO" id="GO:0005886">
    <property type="term" value="C:plasma membrane"/>
    <property type="evidence" value="ECO:0007669"/>
    <property type="project" value="UniProtKB-SubCell"/>
</dbReference>
<feature type="transmembrane region" description="Helical" evidence="9">
    <location>
        <begin position="246"/>
        <end position="270"/>
    </location>
</feature>
<evidence type="ECO:0000256" key="9">
    <source>
        <dbReference type="SAM" id="Phobius"/>
    </source>
</evidence>
<keyword evidence="3" id="KW-1003">Cell membrane</keyword>
<evidence type="ECO:0000256" key="5">
    <source>
        <dbReference type="ARBA" id="ARBA00022692"/>
    </source>
</evidence>
<dbReference type="RefSeq" id="WP_053998989.1">
    <property type="nucleotide sequence ID" value="NZ_JXMU01000011.1"/>
</dbReference>
<feature type="transmembrane region" description="Helical" evidence="9">
    <location>
        <begin position="528"/>
        <end position="545"/>
    </location>
</feature>
<evidence type="ECO:0000256" key="8">
    <source>
        <dbReference type="RuleBase" id="RU369079"/>
    </source>
</evidence>
<dbReference type="GO" id="GO:0022857">
    <property type="term" value="F:transmembrane transporter activity"/>
    <property type="evidence" value="ECO:0007669"/>
    <property type="project" value="UniProtKB-UniRule"/>
</dbReference>
<feature type="transmembrane region" description="Helical" evidence="9">
    <location>
        <begin position="98"/>
        <end position="116"/>
    </location>
</feature>
<evidence type="ECO:0000256" key="3">
    <source>
        <dbReference type="ARBA" id="ARBA00022475"/>
    </source>
</evidence>
<dbReference type="NCBIfam" id="TIGR00786">
    <property type="entry name" value="dctM"/>
    <property type="match status" value="1"/>
</dbReference>